<accession>A0ABT6MS56</accession>
<feature type="signal peptide" evidence="1">
    <location>
        <begin position="1"/>
        <end position="24"/>
    </location>
</feature>
<dbReference type="Gene3D" id="3.30.1150.10">
    <property type="match status" value="1"/>
</dbReference>
<comment type="caution">
    <text evidence="2">The sequence shown here is derived from an EMBL/GenBank/DDBJ whole genome shotgun (WGS) entry which is preliminary data.</text>
</comment>
<protein>
    <recommendedName>
        <fullName evidence="4">Lipoprotein</fullName>
    </recommendedName>
</protein>
<reference evidence="2" key="2">
    <citation type="submission" date="2023-04" db="EMBL/GenBank/DDBJ databases">
        <authorList>
            <person name="Sun J.-Q."/>
        </authorList>
    </citation>
    <scope>NUCLEOTIDE SEQUENCE</scope>
    <source>
        <strain evidence="2">CC-YY355</strain>
    </source>
</reference>
<keyword evidence="3" id="KW-1185">Reference proteome</keyword>
<organism evidence="2 3">
    <name type="scientific">Luteimonas composti</name>
    <dbReference type="NCBI Taxonomy" id="398257"/>
    <lineage>
        <taxon>Bacteria</taxon>
        <taxon>Pseudomonadati</taxon>
        <taxon>Pseudomonadota</taxon>
        <taxon>Gammaproteobacteria</taxon>
        <taxon>Lysobacterales</taxon>
        <taxon>Lysobacteraceae</taxon>
        <taxon>Luteimonas</taxon>
    </lineage>
</organism>
<proteinExistence type="predicted"/>
<dbReference type="Proteomes" id="UP001160550">
    <property type="component" value="Unassembled WGS sequence"/>
</dbReference>
<keyword evidence="1" id="KW-0732">Signal</keyword>
<evidence type="ECO:0000313" key="3">
    <source>
        <dbReference type="Proteomes" id="UP001160550"/>
    </source>
</evidence>
<dbReference type="EMBL" id="JARYGX010000019">
    <property type="protein sequence ID" value="MDH7453456.1"/>
    <property type="molecule type" value="Genomic_DNA"/>
</dbReference>
<evidence type="ECO:0000256" key="1">
    <source>
        <dbReference type="SAM" id="SignalP"/>
    </source>
</evidence>
<evidence type="ECO:0000313" key="2">
    <source>
        <dbReference type="EMBL" id="MDH7453456.1"/>
    </source>
</evidence>
<feature type="chain" id="PRO_5045761486" description="Lipoprotein" evidence="1">
    <location>
        <begin position="25"/>
        <end position="187"/>
    </location>
</feature>
<evidence type="ECO:0008006" key="4">
    <source>
        <dbReference type="Google" id="ProtNLM"/>
    </source>
</evidence>
<name>A0ABT6MS56_9GAMM</name>
<reference evidence="2" key="1">
    <citation type="journal article" date="2007" name="Int. J. Syst. Evol. Microbiol.">
        <title>Luteimonas composti sp. nov., a moderately thermophilic bacterium isolated from food waste.</title>
        <authorList>
            <person name="Young C.C."/>
            <person name="Kampfer P."/>
            <person name="Chen W.M."/>
            <person name="Yen W.S."/>
            <person name="Arun A.B."/>
            <person name="Lai W.A."/>
            <person name="Shen F.T."/>
            <person name="Rekha P.D."/>
            <person name="Lin K.Y."/>
            <person name="Chou J.H."/>
        </authorList>
    </citation>
    <scope>NUCLEOTIDE SEQUENCE</scope>
    <source>
        <strain evidence="2">CC-YY355</strain>
    </source>
</reference>
<dbReference type="RefSeq" id="WP_280942653.1">
    <property type="nucleotide sequence ID" value="NZ_JARYGX010000019.1"/>
</dbReference>
<sequence length="187" mass="19931">MRNWTALWILLGVTCLAACRTVPADPPPPVANVEVALVPPPPGATRMQLEASQAFVFPLLVESELPVYPPDLLALRLAPQTLCVEVDIDADGVVGDVRPREGVQCPGTGPHRARFAALLEESVRRWRFDPALVCRTSDGRASPDACAEPDSIDTPVALRLSYAVVFSQEDGQPVVELASGAGGGRSR</sequence>
<gene>
    <name evidence="2" type="ORF">QF205_10305</name>
</gene>